<proteinExistence type="predicted"/>
<feature type="domain" description="Cadherin" evidence="15">
    <location>
        <begin position="912"/>
        <end position="1018"/>
    </location>
</feature>
<keyword evidence="7" id="KW-0677">Repeat</keyword>
<keyword evidence="12" id="KW-1015">Disulfide bond</keyword>
<feature type="domain" description="Cadherin" evidence="15">
    <location>
        <begin position="453"/>
        <end position="558"/>
    </location>
</feature>
<dbReference type="PANTHER" id="PTHR24026:SF126">
    <property type="entry name" value="PROTOCADHERIN FAT 4"/>
    <property type="match status" value="1"/>
</dbReference>
<dbReference type="PANTHER" id="PTHR24026">
    <property type="entry name" value="FAT ATYPICAL CADHERIN-RELATED"/>
    <property type="match status" value="1"/>
</dbReference>
<sequence>MLSLATDASGLTFTRPSYTGNIKECSVACEKLYVTTEHRMGIHTPNPSDVANVKYRITKSSRTSDPTNQFKAELLRVGDFAFLFIRTKTDGSTNLNREWKSFYSLNVKAVITFTNGTQEDTVTRVDVTILDINDAPPLFTQLKYTFDVPESTDLFSTVGNVQATDADEGFNADIYYSFENWMPEFAVHPTLGDVYSTRNMTTASKRQYSNYIVASNRGAGRQTKAEIVFNIIQRNDNIPEFIVNDRPPVNAYAPVGITILLIKVLDVDSGSNGDIQSVEIISALSSNIGDVRLYFSLRPTPLSQPHAAEYQLQVAESLRDIGHQVNITIQAWDNGTPVKSATTTISLDVITSNKELQEEETVFLEIDEGLPAGTPLHYIAPPKDSLDATYRIASDDLDVFRVHSTSGVLFLKKPVDAEKSYQTRLELSVLERFEYTVKFIVTIRDENDNSPVFSPSIEKPVAENSPVGTLVTIASATDADSGDNALITYSLTNSDQLPFQIDPFNGEIRLSGSMDYDVGPKLYHLTVRASDRGSPYRRETEKVFTVSVENVNDNKPIFEYARCELKLSKDLSGDYRVSQVTAKDLDGSLNSLTYSIRSATLSHTLLSIDADSGIVSTTESLHPYVDRTYSYYVSEFIVKVEDSVPNYVQVECSESAAKRAYQDALKLSQEVNPSREDLVLSSTEHLTNQHRPVFADEFVTSSTQYSLPEDLPLGSIVTHITASDEDLGFAGLIQYTIAAGNSLGHFAINGSTGALIVFAPLDRETIPKYTLTVVASDSADRNPKNTSIIIRLNILDANDNSPRFLSDLYYEAYINETASITTTVLQVMARDDDIDNNGRIQYSLVTETPFFAIDETTGKIMVRGILDRESKDRHILEVKASDMPGGHEEVRFATTTVIIHITDVNDNAPQFMKPEFVVKVREDIPVGTVITNLVAQDADLPATGGEVTYKIIKGVEDVFHIDKYTGIVKLMKKLDYELKTIYRITVRARDNGTIPLKSNCDLVVEVIDVNENTNRPVFDQLAYEQLVDESVPSGTTVLQVKAIDNDVAVSDHRLSYSIRGGSGLGSFTIDDEGYIKTAILLDRETTPFYWLTVFVEDYGSVPLSSSVDVYIQVKDVNDNAPQPSQPVYYVEVKENSPANLAVAHVLATDSDETSDITYSITGGNTQSAFTIDSVTGVIKTTRRTLDRESEELITLEVMISDGSPGSALSSTVQVWITVTDENDNSPVWNTQGKLTVPVLRSHDKSKPVYRVIASDEDKGENGNISYSIPQSSDQVLWRIDPATGELFLKSDWPSSNQVSVKVRAADAGTVPRDSLLDVHFELVDDAVQSVFVPEFSFIPSEILLETVPVFEIVTLVQATDADSNTLWYSIVDGADQNGFPMFSIQPLNGIVEVAGRLDYETKSEYVLNISATDGYNTGYGLLLIKISNVNEFQPQFDKRLYEVTVREDIPIGSDIIQLSADDEDANDVLVYLLHSANNNNSYTLFGVDHGTGIVSTLRSLDHETARRHELVVKVNDNGFKEYSDYARIIINVEDNNDHAPKFIADVLTKSIHERAILGTKVIAVQATDKDKGDNSRIQYSLQSGNVGYTFNIDANLGIVTLARKLDLKVRSQYELTIMANDMGTPQLSSTCLVKVFVTVADERPPSFVSTSFTAEIRENEPIGTFVTALSGESQSALTYEIVNPDTSSLFSINPNSGILTSNAVFDFEKKSVYNVSIRATDIIGHQVMLSVAVHIIDRNDNRPSFIQSVYRGYVSEGAQGGAVVLTNDSVPLILSAEDRDSNLNALLLYSIVGAEASRYFSVDRNTGAVRTVVTPDREMKSEFEFSVQVRDQAPFLETGEESLSAANPAQVIITIGDINDTPPVFSQTNSQTTLLTPTYEGVMVHRAAARDEDLNTELTYEIVNGNLDSKFAVERHTGVVYVKDPSNLRSSYSLVVKVSDGVHDAVYSLMISVIETSNSGLTFTESTYTGEVIENKTSTQTVLIVVVLNRELGEPVTFELLNYRDTFRIGHTSGVIETIPGAVIDRETRSSYEVIVRVASLGKEIRLAQVRVVVSVKDINDNAPYFSKDHYHASTTVDTARQTSVLKVKANDDDVGINSEIRYDIYNSATNDFRINRKTGDITVKRSLVDKANMEYTLTIVAADQGEPSLSTQTNLTIKVFAESTPNFTQVVYESSIPENIPISSAVTTVNAESTHGNKIIYTISEGDPDNEFTVHFSTGTISVNDDLDFELKSQYRLKIRAVDVVTGDWADAVVIINVQDVNDQKPYFGLLDYYKTVSEAITVGSHVMTVNASDADQGINSLIHYTLRPIHADSPHHLMFDISDTGDGQAEIRTVLPLDHERYQRLDFIVVATDGGNPRLSAEAYVHVLLNDLNDNPPLFEESIYTVEISDEVEKGQFVAMVGALDPDDINEGELMYNIVHGNEGQAFTINQNTGSVYVSPFHQTTMFSDEYSLNISVSDGIYTSFTSLTVTVRAANRHSPEFDSILYTFQVLENSEKGRVLGQVKANDEDKGQYGEITYSLVGDWVQDHFKIDQATGDISLKFIPDREQRDFFMLPVMAQDAGGKTEFTSVYVVVDDVNDNSPQFVASGYSATVFSNSSVHTPVIMVSAFDSDKQNNAKLRYFLLSDTPAITGLFRIDQDSGQISLARELLSNERDSVIEFYIRVTDSGEPALEDSALVTVTFTSEAFPVFRTGSSQMFLEESEPVGTEVTQVRADYTGDHRLSYRIRSGSSVRTNKPPSFAVDSEGHITTIRSLDRESQAVYEIVVEVFTHSEPELVASTLVRVSPIDSNDNPPEFTSGEYTVGIAESIPVGASILQVSAFDQDQDHESNIIYSFAPESKMFSNLFMVEPHHGWISSLVPLDREKRSSYEFYIQASDEDSRGKLSSKAKVKINLLDVNDCAPQFANTKLIGTGMTQVTQYGSLISLPLVILTLDN</sequence>
<feature type="domain" description="Cadherin" evidence="15">
    <location>
        <begin position="2169"/>
        <end position="2269"/>
    </location>
</feature>
<dbReference type="FunFam" id="2.60.40.60:FF:000104">
    <property type="entry name" value="cadherin-23 isoform X1"/>
    <property type="match status" value="1"/>
</dbReference>
<feature type="domain" description="Cadherin" evidence="15">
    <location>
        <begin position="1437"/>
        <end position="1542"/>
    </location>
</feature>
<evidence type="ECO:0000256" key="10">
    <source>
        <dbReference type="ARBA" id="ARBA00022989"/>
    </source>
</evidence>
<keyword evidence="13" id="KW-0325">Glycoprotein</keyword>
<organism evidence="16 17">
    <name type="scientific">Bugula neritina</name>
    <name type="common">Brown bryozoan</name>
    <name type="synonym">Sertularia neritina</name>
    <dbReference type="NCBI Taxonomy" id="10212"/>
    <lineage>
        <taxon>Eukaryota</taxon>
        <taxon>Metazoa</taxon>
        <taxon>Spiralia</taxon>
        <taxon>Lophotrochozoa</taxon>
        <taxon>Bryozoa</taxon>
        <taxon>Gymnolaemata</taxon>
        <taxon>Cheilostomatida</taxon>
        <taxon>Flustrina</taxon>
        <taxon>Buguloidea</taxon>
        <taxon>Bugulidae</taxon>
        <taxon>Bugula</taxon>
    </lineage>
</organism>
<feature type="domain" description="Cadherin" evidence="15">
    <location>
        <begin position="14"/>
        <end position="139"/>
    </location>
</feature>
<keyword evidence="8 14" id="KW-0106">Calcium</keyword>
<dbReference type="FunFam" id="2.60.40.60:FF:000080">
    <property type="entry name" value="FAT atypical cadherin 1"/>
    <property type="match status" value="1"/>
</dbReference>
<evidence type="ECO:0000256" key="11">
    <source>
        <dbReference type="ARBA" id="ARBA00023136"/>
    </source>
</evidence>
<dbReference type="Gene3D" id="2.60.40.60">
    <property type="entry name" value="Cadherins"/>
    <property type="match status" value="27"/>
</dbReference>
<dbReference type="FunFam" id="2.60.40.60:FF:000013">
    <property type="entry name" value="Cadherin EGF LAG seven-pass G-type receptor"/>
    <property type="match status" value="1"/>
</dbReference>
<evidence type="ECO:0000259" key="15">
    <source>
        <dbReference type="PROSITE" id="PS50268"/>
    </source>
</evidence>
<keyword evidence="11" id="KW-0472">Membrane</keyword>
<keyword evidence="6" id="KW-0732">Signal</keyword>
<evidence type="ECO:0000256" key="8">
    <source>
        <dbReference type="ARBA" id="ARBA00022837"/>
    </source>
</evidence>
<evidence type="ECO:0000313" key="17">
    <source>
        <dbReference type="Proteomes" id="UP000593567"/>
    </source>
</evidence>
<dbReference type="Pfam" id="PF00028">
    <property type="entry name" value="Cadherin"/>
    <property type="match status" value="21"/>
</dbReference>
<gene>
    <name evidence="16" type="ORF">EB796_000887</name>
</gene>
<dbReference type="FunFam" id="2.60.40.60:FF:000020">
    <property type="entry name" value="Dachsous cadherin-related 1b"/>
    <property type="match status" value="3"/>
</dbReference>
<dbReference type="FunFam" id="2.60.40.60:FF:000015">
    <property type="entry name" value="FAT atypical cadherin 1"/>
    <property type="match status" value="2"/>
</dbReference>
<dbReference type="FunFam" id="2.60.40.60:FF:000021">
    <property type="entry name" value="FAT atypical cadherin 1"/>
    <property type="match status" value="1"/>
</dbReference>
<feature type="domain" description="Cadherin" evidence="15">
    <location>
        <begin position="1964"/>
        <end position="2066"/>
    </location>
</feature>
<keyword evidence="4" id="KW-0812">Transmembrane</keyword>
<keyword evidence="2" id="KW-1003">Cell membrane</keyword>
<feature type="domain" description="Cadherin" evidence="15">
    <location>
        <begin position="2485"/>
        <end position="2587"/>
    </location>
</feature>
<dbReference type="FunFam" id="2.60.40.60:FF:000092">
    <property type="entry name" value="Protocadherin 8"/>
    <property type="match status" value="1"/>
</dbReference>
<feature type="domain" description="Cadherin" evidence="15">
    <location>
        <begin position="1746"/>
        <end position="1865"/>
    </location>
</feature>
<feature type="domain" description="Cadherin" evidence="15">
    <location>
        <begin position="1124"/>
        <end position="1228"/>
    </location>
</feature>
<evidence type="ECO:0000313" key="16">
    <source>
        <dbReference type="EMBL" id="KAF6040803.1"/>
    </source>
</evidence>
<feature type="domain" description="Cadherin" evidence="15">
    <location>
        <begin position="2382"/>
        <end position="2484"/>
    </location>
</feature>
<dbReference type="EMBL" id="VXIV02000100">
    <property type="protein sequence ID" value="KAF6040803.1"/>
    <property type="molecule type" value="Genomic_DNA"/>
</dbReference>
<accession>A0A7J7KRU0</accession>
<keyword evidence="9" id="KW-0130">Cell adhesion</keyword>
<dbReference type="FunFam" id="2.60.40.60:FF:000058">
    <property type="entry name" value="FAT atypical cadherin 3"/>
    <property type="match status" value="1"/>
</dbReference>
<dbReference type="FunFam" id="2.60.40.60:FF:000026">
    <property type="entry name" value="FAT atypical cadherin 1"/>
    <property type="match status" value="2"/>
</dbReference>
<evidence type="ECO:0000256" key="2">
    <source>
        <dbReference type="ARBA" id="ARBA00022475"/>
    </source>
</evidence>
<dbReference type="FunFam" id="2.60.40.60:FF:000032">
    <property type="entry name" value="FAT atypical cadherin 1"/>
    <property type="match status" value="1"/>
</dbReference>
<feature type="domain" description="Cadherin" evidence="15">
    <location>
        <begin position="699"/>
        <end position="804"/>
    </location>
</feature>
<evidence type="ECO:0000256" key="5">
    <source>
        <dbReference type="ARBA" id="ARBA00022723"/>
    </source>
</evidence>
<evidence type="ECO:0000256" key="14">
    <source>
        <dbReference type="PROSITE-ProRule" id="PRU00043"/>
    </source>
</evidence>
<keyword evidence="17" id="KW-1185">Reference proteome</keyword>
<dbReference type="InterPro" id="IPR020894">
    <property type="entry name" value="Cadherin_CS"/>
</dbReference>
<dbReference type="InterPro" id="IPR002126">
    <property type="entry name" value="Cadherin-like_dom"/>
</dbReference>
<feature type="domain" description="Cadherin" evidence="15">
    <location>
        <begin position="140"/>
        <end position="241"/>
    </location>
</feature>
<feature type="domain" description="Cadherin" evidence="15">
    <location>
        <begin position="1019"/>
        <end position="1128"/>
    </location>
</feature>
<feature type="domain" description="Cadherin" evidence="15">
    <location>
        <begin position="1881"/>
        <end position="1963"/>
    </location>
</feature>
<feature type="domain" description="Cadherin" evidence="15">
    <location>
        <begin position="2588"/>
        <end position="2693"/>
    </location>
</feature>
<evidence type="ECO:0000256" key="4">
    <source>
        <dbReference type="ARBA" id="ARBA00022692"/>
    </source>
</evidence>
<dbReference type="PROSITE" id="PS50268">
    <property type="entry name" value="CADHERIN_2"/>
    <property type="match status" value="25"/>
</dbReference>
<dbReference type="GO" id="GO:0005509">
    <property type="term" value="F:calcium ion binding"/>
    <property type="evidence" value="ECO:0007669"/>
    <property type="project" value="UniProtKB-UniRule"/>
</dbReference>
<feature type="domain" description="Cadherin" evidence="15">
    <location>
        <begin position="1345"/>
        <end position="1436"/>
    </location>
</feature>
<protein>
    <recommendedName>
        <fullName evidence="15">Cadherin domain-containing protein</fullName>
    </recommendedName>
</protein>
<evidence type="ECO:0000256" key="13">
    <source>
        <dbReference type="ARBA" id="ARBA00023180"/>
    </source>
</evidence>
<dbReference type="FunFam" id="2.60.40.60:FF:000053">
    <property type="entry name" value="FAT atypical cadherin 3"/>
    <property type="match status" value="1"/>
</dbReference>
<feature type="domain" description="Cadherin" evidence="15">
    <location>
        <begin position="1543"/>
        <end position="1647"/>
    </location>
</feature>
<evidence type="ECO:0000256" key="7">
    <source>
        <dbReference type="ARBA" id="ARBA00022737"/>
    </source>
</evidence>
<comment type="subcellular location">
    <subcellularLocation>
        <location evidence="1">Cell membrane</location>
        <topology evidence="1">Single-pass type I membrane protein</topology>
    </subcellularLocation>
</comment>
<dbReference type="CDD" id="cd11304">
    <property type="entry name" value="Cadherin_repeat"/>
    <property type="match status" value="26"/>
</dbReference>
<feature type="domain" description="Cadherin" evidence="15">
    <location>
        <begin position="806"/>
        <end position="911"/>
    </location>
</feature>
<evidence type="ECO:0000256" key="3">
    <source>
        <dbReference type="ARBA" id="ARBA00022536"/>
    </source>
</evidence>
<keyword evidence="3" id="KW-0245">EGF-like domain</keyword>
<dbReference type="InterPro" id="IPR015919">
    <property type="entry name" value="Cadherin-like_sf"/>
</dbReference>
<dbReference type="FunFam" id="2.60.40.60:FF:000123">
    <property type="entry name" value="Protocadherin beta 4"/>
    <property type="match status" value="1"/>
</dbReference>
<evidence type="ECO:0000256" key="9">
    <source>
        <dbReference type="ARBA" id="ARBA00022889"/>
    </source>
</evidence>
<dbReference type="PROSITE" id="PS00232">
    <property type="entry name" value="CADHERIN_1"/>
    <property type="match status" value="9"/>
</dbReference>
<feature type="domain" description="Cadherin" evidence="15">
    <location>
        <begin position="1230"/>
        <end position="1335"/>
    </location>
</feature>
<reference evidence="16" key="1">
    <citation type="submission" date="2020-06" db="EMBL/GenBank/DDBJ databases">
        <title>Draft genome of Bugula neritina, a colonial animal packing powerful symbionts and potential medicines.</title>
        <authorList>
            <person name="Rayko M."/>
        </authorList>
    </citation>
    <scope>NUCLEOTIDE SEQUENCE [LARGE SCALE GENOMIC DNA]</scope>
    <source>
        <strain evidence="16">Kwan_BN1</strain>
    </source>
</reference>
<dbReference type="Proteomes" id="UP000593567">
    <property type="component" value="Unassembled WGS sequence"/>
</dbReference>
<dbReference type="GO" id="GO:0007156">
    <property type="term" value="P:homophilic cell adhesion via plasma membrane adhesion molecules"/>
    <property type="evidence" value="ECO:0007669"/>
    <property type="project" value="InterPro"/>
</dbReference>
<dbReference type="FunFam" id="2.60.40.60:FF:000116">
    <property type="entry name" value="Dachsous cadherin-related 2"/>
    <property type="match status" value="1"/>
</dbReference>
<evidence type="ECO:0000256" key="6">
    <source>
        <dbReference type="ARBA" id="ARBA00022729"/>
    </source>
</evidence>
<dbReference type="GO" id="GO:0007163">
    <property type="term" value="P:establishment or maintenance of cell polarity"/>
    <property type="evidence" value="ECO:0007669"/>
    <property type="project" value="UniProtKB-ARBA"/>
</dbReference>
<evidence type="ECO:0000256" key="12">
    <source>
        <dbReference type="ARBA" id="ARBA00023157"/>
    </source>
</evidence>
<feature type="domain" description="Cadherin" evidence="15">
    <location>
        <begin position="2277"/>
        <end position="2381"/>
    </location>
</feature>
<dbReference type="OrthoDB" id="6252479at2759"/>
<name>A0A7J7KRU0_BUGNE</name>
<feature type="domain" description="Cadherin" evidence="15">
    <location>
        <begin position="1648"/>
        <end position="1745"/>
    </location>
</feature>
<feature type="domain" description="Cadherin" evidence="15">
    <location>
        <begin position="2067"/>
        <end position="2168"/>
    </location>
</feature>
<dbReference type="SMART" id="SM00112">
    <property type="entry name" value="CA"/>
    <property type="match status" value="25"/>
</dbReference>
<dbReference type="SUPFAM" id="SSF49313">
    <property type="entry name" value="Cadherin-like"/>
    <property type="match status" value="26"/>
</dbReference>
<dbReference type="PRINTS" id="PR00205">
    <property type="entry name" value="CADHERIN"/>
</dbReference>
<feature type="domain" description="Cadherin" evidence="15">
    <location>
        <begin position="2694"/>
        <end position="2799"/>
    </location>
</feature>
<comment type="caution">
    <text evidence="16">The sequence shown here is derived from an EMBL/GenBank/DDBJ whole genome shotgun (WGS) entry which is preliminary data.</text>
</comment>
<keyword evidence="10" id="KW-1133">Transmembrane helix</keyword>
<dbReference type="GO" id="GO:0005886">
    <property type="term" value="C:plasma membrane"/>
    <property type="evidence" value="ECO:0007669"/>
    <property type="project" value="UniProtKB-SubCell"/>
</dbReference>
<evidence type="ECO:0000256" key="1">
    <source>
        <dbReference type="ARBA" id="ARBA00004251"/>
    </source>
</evidence>
<keyword evidence="5" id="KW-0479">Metal-binding</keyword>
<dbReference type="FunFam" id="2.60.40.60:FF:000037">
    <property type="entry name" value="FAT atypical cadherin 1"/>
    <property type="match status" value="1"/>
</dbReference>
<feature type="domain" description="Cadherin" evidence="15">
    <location>
        <begin position="358"/>
        <end position="453"/>
    </location>
</feature>
<feature type="domain" description="Cadherin" evidence="15">
    <location>
        <begin position="2800"/>
        <end position="2907"/>
    </location>
</feature>